<dbReference type="AlphaFoldDB" id="A0A915A1D3"/>
<keyword evidence="1" id="KW-1185">Reference proteome</keyword>
<accession>A0A915A1D3</accession>
<name>A0A915A1D3_PARUN</name>
<protein>
    <submittedName>
        <fullName evidence="2">Uncharacterized protein</fullName>
    </submittedName>
</protein>
<organism evidence="1 2">
    <name type="scientific">Parascaris univalens</name>
    <name type="common">Nematode worm</name>
    <dbReference type="NCBI Taxonomy" id="6257"/>
    <lineage>
        <taxon>Eukaryota</taxon>
        <taxon>Metazoa</taxon>
        <taxon>Ecdysozoa</taxon>
        <taxon>Nematoda</taxon>
        <taxon>Chromadorea</taxon>
        <taxon>Rhabditida</taxon>
        <taxon>Spirurina</taxon>
        <taxon>Ascaridomorpha</taxon>
        <taxon>Ascaridoidea</taxon>
        <taxon>Ascarididae</taxon>
        <taxon>Parascaris</taxon>
    </lineage>
</organism>
<sequence length="113" mass="12862">MHEQSRDIRNVKRISTASLASILICFSSLTCFPSPYSCNFCFQQSGVIFIRSCCSHITSIEWCASCTLLLHCYGVTPLLIAALFSVEIYKKSFRCRNGIHRLRRQLKVTYSKG</sequence>
<proteinExistence type="predicted"/>
<reference evidence="2" key="1">
    <citation type="submission" date="2022-11" db="UniProtKB">
        <authorList>
            <consortium name="WormBaseParasite"/>
        </authorList>
    </citation>
    <scope>IDENTIFICATION</scope>
</reference>
<evidence type="ECO:0000313" key="1">
    <source>
        <dbReference type="Proteomes" id="UP000887569"/>
    </source>
</evidence>
<dbReference type="Proteomes" id="UP000887569">
    <property type="component" value="Unplaced"/>
</dbReference>
<dbReference type="WBParaSite" id="PgB39_g006_t01">
    <property type="protein sequence ID" value="PgB39_g006_t01"/>
    <property type="gene ID" value="PgB39_g006"/>
</dbReference>
<evidence type="ECO:0000313" key="2">
    <source>
        <dbReference type="WBParaSite" id="PgB39_g006_t01"/>
    </source>
</evidence>